<comment type="caution">
    <text evidence="9">The sequence shown here is derived from an EMBL/GenBank/DDBJ whole genome shotgun (WGS) entry which is preliminary data.</text>
</comment>
<dbReference type="PANTHER" id="PTHR30346:SF0">
    <property type="entry name" value="HCA OPERON TRANSCRIPTIONAL ACTIVATOR HCAR"/>
    <property type="match status" value="1"/>
</dbReference>
<evidence type="ECO:0000256" key="7">
    <source>
        <dbReference type="ARBA" id="ARBA00056658"/>
    </source>
</evidence>
<dbReference type="SUPFAM" id="SSF53850">
    <property type="entry name" value="Periplasmic binding protein-like II"/>
    <property type="match status" value="1"/>
</dbReference>
<keyword evidence="4" id="KW-0010">Activator</keyword>
<evidence type="ECO:0000256" key="5">
    <source>
        <dbReference type="ARBA" id="ARBA00023163"/>
    </source>
</evidence>
<feature type="domain" description="HTH lysR-type" evidence="8">
    <location>
        <begin position="7"/>
        <end position="65"/>
    </location>
</feature>
<evidence type="ECO:0000256" key="3">
    <source>
        <dbReference type="ARBA" id="ARBA00023125"/>
    </source>
</evidence>
<proteinExistence type="inferred from homology"/>
<evidence type="ECO:0000256" key="6">
    <source>
        <dbReference type="ARBA" id="ARBA00040885"/>
    </source>
</evidence>
<dbReference type="InterPro" id="IPR036388">
    <property type="entry name" value="WH-like_DNA-bd_sf"/>
</dbReference>
<sequence>MIDNLGFSLTQLRYFVVSAELGNISEAAEKLYVSQSTVSSALMRLERELGVHLFVRRHARGVALTPSGRHLLQEARTLLGQARILKAQSVALAGDTAGPLDVGCFFSIAPFLLPVVCNVIKERHMALQLNIHEGSADRLLKFLQDGRCELVVTYEFLSGDSRFRPLVELPIYGLLPHDDPCGDVGSIGLAELASRPLVTLNTPGVLHHFENLFAHAEVEMPQLITTTSIETMRGLVAAGSGFSLMYQRASNATTLGGGKVREVEIAEDLPASCLGVAMLPDLAISNRGKAFLDVLGSMVAVPDDVNSIVRYPSSRCTGSVAAVANRDGKFDCSAPRLSHEAGPPC</sequence>
<name>A0A1X2LYG0_9MYCO</name>
<dbReference type="STRING" id="1430326.B8W66_04620"/>
<dbReference type="AlphaFoldDB" id="A0A1X2LYG0"/>
<reference evidence="9 10" key="1">
    <citation type="submission" date="2017-04" db="EMBL/GenBank/DDBJ databases">
        <title>The new phylogeny of genus Mycobacterium.</title>
        <authorList>
            <person name="Tortoli E."/>
            <person name="Trovato A."/>
            <person name="Cirillo D.M."/>
        </authorList>
    </citation>
    <scope>NUCLEOTIDE SEQUENCE [LARGE SCALE GENOMIC DNA]</scope>
    <source>
        <strain evidence="9 10">TBL 1200985</strain>
    </source>
</reference>
<dbReference type="Gene3D" id="1.10.10.10">
    <property type="entry name" value="Winged helix-like DNA-binding domain superfamily/Winged helix DNA-binding domain"/>
    <property type="match status" value="1"/>
</dbReference>
<dbReference type="Gene3D" id="3.40.190.10">
    <property type="entry name" value="Periplasmic binding protein-like II"/>
    <property type="match status" value="2"/>
</dbReference>
<dbReference type="Pfam" id="PF00126">
    <property type="entry name" value="HTH_1"/>
    <property type="match status" value="1"/>
</dbReference>
<dbReference type="RefSeq" id="WP_085323854.1">
    <property type="nucleotide sequence ID" value="NZ_NCXP01000003.1"/>
</dbReference>
<dbReference type="PRINTS" id="PR00039">
    <property type="entry name" value="HTHLYSR"/>
</dbReference>
<dbReference type="Proteomes" id="UP000193247">
    <property type="component" value="Unassembled WGS sequence"/>
</dbReference>
<dbReference type="GO" id="GO:0003677">
    <property type="term" value="F:DNA binding"/>
    <property type="evidence" value="ECO:0007669"/>
    <property type="project" value="UniProtKB-KW"/>
</dbReference>
<keyword evidence="5" id="KW-0804">Transcription</keyword>
<accession>A0A1X2LYG0</accession>
<dbReference type="InterPro" id="IPR036390">
    <property type="entry name" value="WH_DNA-bd_sf"/>
</dbReference>
<dbReference type="GO" id="GO:0032993">
    <property type="term" value="C:protein-DNA complex"/>
    <property type="evidence" value="ECO:0007669"/>
    <property type="project" value="TreeGrafter"/>
</dbReference>
<keyword evidence="3" id="KW-0238">DNA-binding</keyword>
<dbReference type="FunFam" id="1.10.10.10:FF:000001">
    <property type="entry name" value="LysR family transcriptional regulator"/>
    <property type="match status" value="1"/>
</dbReference>
<dbReference type="OrthoDB" id="3461141at2"/>
<evidence type="ECO:0000313" key="9">
    <source>
        <dbReference type="EMBL" id="OSC42268.1"/>
    </source>
</evidence>
<evidence type="ECO:0000256" key="4">
    <source>
        <dbReference type="ARBA" id="ARBA00023159"/>
    </source>
</evidence>
<comment type="similarity">
    <text evidence="1">Belongs to the LysR transcriptional regulatory family.</text>
</comment>
<evidence type="ECO:0000256" key="2">
    <source>
        <dbReference type="ARBA" id="ARBA00023015"/>
    </source>
</evidence>
<protein>
    <recommendedName>
        <fullName evidence="6">Probable hydrogen peroxide-inducible genes activator</fullName>
    </recommendedName>
</protein>
<organism evidence="9 10">
    <name type="scientific">Mycobacterium decipiens</name>
    <dbReference type="NCBI Taxonomy" id="1430326"/>
    <lineage>
        <taxon>Bacteria</taxon>
        <taxon>Bacillati</taxon>
        <taxon>Actinomycetota</taxon>
        <taxon>Actinomycetes</taxon>
        <taxon>Mycobacteriales</taxon>
        <taxon>Mycobacteriaceae</taxon>
        <taxon>Mycobacterium</taxon>
    </lineage>
</organism>
<dbReference type="Pfam" id="PF03466">
    <property type="entry name" value="LysR_substrate"/>
    <property type="match status" value="1"/>
</dbReference>
<keyword evidence="10" id="KW-1185">Reference proteome</keyword>
<evidence type="ECO:0000256" key="1">
    <source>
        <dbReference type="ARBA" id="ARBA00009437"/>
    </source>
</evidence>
<dbReference type="EMBL" id="NCXP01000003">
    <property type="protein sequence ID" value="OSC42268.1"/>
    <property type="molecule type" value="Genomic_DNA"/>
</dbReference>
<comment type="function">
    <text evidence="7">Required for the induction the katG gene for catalase. Involved in the response to hydrogen peroxide.</text>
</comment>
<gene>
    <name evidence="9" type="ORF">B8W66_04620</name>
</gene>
<dbReference type="SUPFAM" id="SSF46785">
    <property type="entry name" value="Winged helix' DNA-binding domain"/>
    <property type="match status" value="1"/>
</dbReference>
<dbReference type="InterPro" id="IPR000847">
    <property type="entry name" value="LysR_HTH_N"/>
</dbReference>
<dbReference type="PROSITE" id="PS50931">
    <property type="entry name" value="HTH_LYSR"/>
    <property type="match status" value="1"/>
</dbReference>
<dbReference type="PANTHER" id="PTHR30346">
    <property type="entry name" value="TRANSCRIPTIONAL DUAL REGULATOR HCAR-RELATED"/>
    <property type="match status" value="1"/>
</dbReference>
<dbReference type="InterPro" id="IPR005119">
    <property type="entry name" value="LysR_subst-bd"/>
</dbReference>
<keyword evidence="2" id="KW-0805">Transcription regulation</keyword>
<evidence type="ECO:0000259" key="8">
    <source>
        <dbReference type="PROSITE" id="PS50931"/>
    </source>
</evidence>
<evidence type="ECO:0000313" key="10">
    <source>
        <dbReference type="Proteomes" id="UP000193247"/>
    </source>
</evidence>
<dbReference type="GO" id="GO:0003700">
    <property type="term" value="F:DNA-binding transcription factor activity"/>
    <property type="evidence" value="ECO:0007669"/>
    <property type="project" value="InterPro"/>
</dbReference>